<sequence length="1201" mass="133839">MISRLHRWLAIVTLLCLALPAMAEEEIRIGVLAYRPKTQLQAQWEPLAQAMNLAIPKYHFVVEVYDLEGLSSAIAARRVDLILTNPGHYILMARRTGLSAPLATLSTFEQGVPVSSFGGVIFARADHPGLEHLADLRGTTAAFAAYDSLGSYQMQAYELHQAGLTLPGDVKPLPVGMPQDNVVAAVMEGRADVGFVRSSVLEGLAKEKKLDLTQIKIINSQHLPGFPAEVSTRLYPEWPFAAMPHANKDMKRAVASFLLGIENDKALVSTLKIHGFDVPADYSPVEDLLRDLRMPPYEKAPSFTLRDIWERYQAAIVIGMISFVLLLLLGFWLLILNRRLHLGEAKLSTMLHTISDLIWLKSPDGAYLACNPMFERYLGKKEHEILGKTDFDFVAPEIADVYRRSDLNTISRGGPLVVEEWITFADSGRQALLETTKTPMYNKAGKLIGVLGVGHDITERHDAEAKIERLNNLYAALSECNQAIVRCSNQDELFKVICADAVRFGKMKSAWIGLVDEAAGVICPVAWDGHGQEFMQAIRIPLHGDDRVLGPAGIAYRDDQPVWCQDYLNDPTTAPRHESAEHYGWGSAAALPLHQDGKVVGIFLLYAATVNGFDEPARNLLTEMAMDISFALNRFSSEVRRKASEEQLRLSAEVFRNSTEGFLISDADANIILVNEAFSRITGYTLAEALGKNPRFLASDKQTQAFYDEMWKDIRAQGFWRGEIWNRKKTGEIYPEWLSISRVQDTDGNTTHYIGIFSDITEKKNAEERIHWLAHFDELTGLPNRTLLADRITHAISQSQRSGDPMALMFLDLDHFKNINDSLGHHIGDRLLIQLGERLKTAVRSEDTVARLGGDEFIILISGTSVSGAAHVAQKILEVVSKPFSVDLYELTVTPSVGIAMYPNDGQDKDALFKSADAAMYQVKQSGRNGYRFFTQEMQTRTVRMLHLENALRHAIKNGELSIQYQPQISIATGEVSGAEALLRWQHPEFGWVSPAEFIPIAEETGQILAIGEWVMRQTLQQLKAWTEAGLPALAVAVNISAIQFRQHMLPQLVMQILNEAGQPPDRLELELTESVAMSDPQAAIAMMDKLHSFGINMAIDDFGTGYSSLSLLKRFQVHKLKIDQSFVREITVDAEDKAIVSAIISMAKSLGLTTIAEGVETAEQFAFLKDQGCDEVQGYYFSKPLNEQDFEEFLRKNRKG</sequence>
<dbReference type="PROSITE" id="PS50887">
    <property type="entry name" value="GGDEF"/>
    <property type="match status" value="1"/>
</dbReference>
<evidence type="ECO:0000256" key="1">
    <source>
        <dbReference type="ARBA" id="ARBA00051114"/>
    </source>
</evidence>
<evidence type="ECO:0000259" key="5">
    <source>
        <dbReference type="PROSITE" id="PS50113"/>
    </source>
</evidence>
<keyword evidence="9" id="KW-1185">Reference proteome</keyword>
<dbReference type="InterPro" id="IPR029787">
    <property type="entry name" value="Nucleotide_cyclase"/>
</dbReference>
<dbReference type="SMART" id="SM00267">
    <property type="entry name" value="GGDEF"/>
    <property type="match status" value="1"/>
</dbReference>
<feature type="domain" description="PAS" evidence="4">
    <location>
        <begin position="343"/>
        <end position="414"/>
    </location>
</feature>
<dbReference type="FunFam" id="3.30.70.270:FF:000001">
    <property type="entry name" value="Diguanylate cyclase domain protein"/>
    <property type="match status" value="1"/>
</dbReference>
<keyword evidence="2" id="KW-0812">Transmembrane</keyword>
<dbReference type="InterPro" id="IPR000700">
    <property type="entry name" value="PAS-assoc_C"/>
</dbReference>
<dbReference type="SMART" id="SM00091">
    <property type="entry name" value="PAS"/>
    <property type="match status" value="2"/>
</dbReference>
<dbReference type="InterPro" id="IPR001633">
    <property type="entry name" value="EAL_dom"/>
</dbReference>
<dbReference type="InterPro" id="IPR035965">
    <property type="entry name" value="PAS-like_dom_sf"/>
</dbReference>
<dbReference type="PROSITE" id="PS50112">
    <property type="entry name" value="PAS"/>
    <property type="match status" value="2"/>
</dbReference>
<dbReference type="SUPFAM" id="SSF141868">
    <property type="entry name" value="EAL domain-like"/>
    <property type="match status" value="1"/>
</dbReference>
<organism evidence="8 9">
    <name type="scientific">Novimethylophilus kurashikiensis</name>
    <dbReference type="NCBI Taxonomy" id="1825523"/>
    <lineage>
        <taxon>Bacteria</taxon>
        <taxon>Pseudomonadati</taxon>
        <taxon>Pseudomonadota</taxon>
        <taxon>Betaproteobacteria</taxon>
        <taxon>Nitrosomonadales</taxon>
        <taxon>Methylophilaceae</taxon>
        <taxon>Novimethylophilus</taxon>
    </lineage>
</organism>
<dbReference type="Pfam" id="PF08448">
    <property type="entry name" value="PAS_4"/>
    <property type="match status" value="1"/>
</dbReference>
<dbReference type="InterPro" id="IPR001610">
    <property type="entry name" value="PAC"/>
</dbReference>
<dbReference type="InterPro" id="IPR035919">
    <property type="entry name" value="EAL_sf"/>
</dbReference>
<dbReference type="Pfam" id="PF13185">
    <property type="entry name" value="GAF_2"/>
    <property type="match status" value="1"/>
</dbReference>
<dbReference type="Pfam" id="PF13426">
    <property type="entry name" value="PAS_9"/>
    <property type="match status" value="1"/>
</dbReference>
<dbReference type="Gene3D" id="3.40.190.10">
    <property type="entry name" value="Periplasmic binding protein-like II"/>
    <property type="match status" value="2"/>
</dbReference>
<dbReference type="InterPro" id="IPR029016">
    <property type="entry name" value="GAF-like_dom_sf"/>
</dbReference>
<protein>
    <submittedName>
        <fullName evidence="8">Diguanylate cyclase</fullName>
    </submittedName>
</protein>
<accession>A0A2R5F2K9</accession>
<keyword evidence="3" id="KW-0732">Signal</keyword>
<feature type="domain" description="PAC" evidence="5">
    <location>
        <begin position="416"/>
        <end position="469"/>
    </location>
</feature>
<dbReference type="SUPFAM" id="SSF55781">
    <property type="entry name" value="GAF domain-like"/>
    <property type="match status" value="1"/>
</dbReference>
<dbReference type="InterPro" id="IPR003018">
    <property type="entry name" value="GAF"/>
</dbReference>
<dbReference type="SMART" id="SM00086">
    <property type="entry name" value="PAC"/>
    <property type="match status" value="2"/>
</dbReference>
<dbReference type="Gene3D" id="3.30.70.270">
    <property type="match status" value="1"/>
</dbReference>
<dbReference type="Pfam" id="PF00563">
    <property type="entry name" value="EAL"/>
    <property type="match status" value="1"/>
</dbReference>
<dbReference type="Pfam" id="PF00990">
    <property type="entry name" value="GGDEF"/>
    <property type="match status" value="1"/>
</dbReference>
<feature type="domain" description="EAL" evidence="6">
    <location>
        <begin position="945"/>
        <end position="1199"/>
    </location>
</feature>
<feature type="domain" description="GGDEF" evidence="7">
    <location>
        <begin position="804"/>
        <end position="936"/>
    </location>
</feature>
<dbReference type="PANTHER" id="PTHR44757">
    <property type="entry name" value="DIGUANYLATE CYCLASE DGCP"/>
    <property type="match status" value="1"/>
</dbReference>
<evidence type="ECO:0000256" key="3">
    <source>
        <dbReference type="SAM" id="SignalP"/>
    </source>
</evidence>
<dbReference type="SMART" id="SM00052">
    <property type="entry name" value="EAL"/>
    <property type="match status" value="1"/>
</dbReference>
<dbReference type="OrthoDB" id="9813903at2"/>
<dbReference type="AlphaFoldDB" id="A0A2R5F2K9"/>
<dbReference type="CDD" id="cd01948">
    <property type="entry name" value="EAL"/>
    <property type="match status" value="1"/>
</dbReference>
<evidence type="ECO:0000313" key="9">
    <source>
        <dbReference type="Proteomes" id="UP000245081"/>
    </source>
</evidence>
<dbReference type="InterPro" id="IPR052155">
    <property type="entry name" value="Biofilm_reg_signaling"/>
</dbReference>
<dbReference type="Gene3D" id="3.30.450.20">
    <property type="entry name" value="PAS domain"/>
    <property type="match status" value="2"/>
</dbReference>
<name>A0A2R5F2K9_9PROT</name>
<dbReference type="Proteomes" id="UP000245081">
    <property type="component" value="Unassembled WGS sequence"/>
</dbReference>
<dbReference type="SUPFAM" id="SSF55785">
    <property type="entry name" value="PYP-like sensor domain (PAS domain)"/>
    <property type="match status" value="2"/>
</dbReference>
<dbReference type="InterPro" id="IPR043128">
    <property type="entry name" value="Rev_trsase/Diguanyl_cyclase"/>
</dbReference>
<dbReference type="CDD" id="cd01949">
    <property type="entry name" value="GGDEF"/>
    <property type="match status" value="1"/>
</dbReference>
<evidence type="ECO:0000259" key="4">
    <source>
        <dbReference type="PROSITE" id="PS50112"/>
    </source>
</evidence>
<evidence type="ECO:0000313" key="8">
    <source>
        <dbReference type="EMBL" id="GBG12827.1"/>
    </source>
</evidence>
<evidence type="ECO:0000259" key="7">
    <source>
        <dbReference type="PROSITE" id="PS50887"/>
    </source>
</evidence>
<feature type="domain" description="PAS" evidence="4">
    <location>
        <begin position="644"/>
        <end position="693"/>
    </location>
</feature>
<dbReference type="CDD" id="cd00130">
    <property type="entry name" value="PAS"/>
    <property type="match status" value="2"/>
</dbReference>
<dbReference type="GO" id="GO:0071111">
    <property type="term" value="F:cyclic-guanylate-specific phosphodiesterase activity"/>
    <property type="evidence" value="ECO:0007669"/>
    <property type="project" value="UniProtKB-EC"/>
</dbReference>
<feature type="chain" id="PRO_5015332237" evidence="3">
    <location>
        <begin position="24"/>
        <end position="1201"/>
    </location>
</feature>
<dbReference type="NCBIfam" id="TIGR00254">
    <property type="entry name" value="GGDEF"/>
    <property type="match status" value="1"/>
</dbReference>
<dbReference type="NCBIfam" id="TIGR00229">
    <property type="entry name" value="sensory_box"/>
    <property type="match status" value="2"/>
</dbReference>
<dbReference type="SMART" id="SM00065">
    <property type="entry name" value="GAF"/>
    <property type="match status" value="1"/>
</dbReference>
<dbReference type="InterPro" id="IPR000014">
    <property type="entry name" value="PAS"/>
</dbReference>
<dbReference type="Gene3D" id="3.30.450.40">
    <property type="match status" value="1"/>
</dbReference>
<keyword evidence="2" id="KW-1133">Transmembrane helix</keyword>
<evidence type="ECO:0000256" key="2">
    <source>
        <dbReference type="SAM" id="Phobius"/>
    </source>
</evidence>
<dbReference type="FunFam" id="3.20.20.450:FF:000001">
    <property type="entry name" value="Cyclic di-GMP phosphodiesterase yahA"/>
    <property type="match status" value="1"/>
</dbReference>
<proteinExistence type="predicted"/>
<comment type="catalytic activity">
    <reaction evidence="1">
        <text>3',3'-c-di-GMP + H2O = 5'-phosphoguanylyl(3'-&gt;5')guanosine + H(+)</text>
        <dbReference type="Rhea" id="RHEA:24902"/>
        <dbReference type="ChEBI" id="CHEBI:15377"/>
        <dbReference type="ChEBI" id="CHEBI:15378"/>
        <dbReference type="ChEBI" id="CHEBI:58754"/>
        <dbReference type="ChEBI" id="CHEBI:58805"/>
        <dbReference type="EC" id="3.1.4.52"/>
    </reaction>
    <physiologicalReaction direction="left-to-right" evidence="1">
        <dbReference type="Rhea" id="RHEA:24903"/>
    </physiologicalReaction>
</comment>
<evidence type="ECO:0000259" key="6">
    <source>
        <dbReference type="PROSITE" id="PS50883"/>
    </source>
</evidence>
<reference evidence="8 9" key="1">
    <citation type="journal article" date="2018" name="Environ. Microbiol.">
        <title>Isolation and genomic characterization of Novimethylophilus kurashikiensis gen. nov. sp. nov., a new lanthanide-dependent methylotrophic species of Methylophilaceae.</title>
        <authorList>
            <person name="Lv H."/>
            <person name="Sahin N."/>
            <person name="Tani A."/>
        </authorList>
    </citation>
    <scope>NUCLEOTIDE SEQUENCE [LARGE SCALE GENOMIC DNA]</scope>
    <source>
        <strain evidence="8 9">La2-4</strain>
    </source>
</reference>
<gene>
    <name evidence="8" type="ORF">NMK_0362</name>
</gene>
<dbReference type="PANTHER" id="PTHR44757:SF2">
    <property type="entry name" value="BIOFILM ARCHITECTURE MAINTENANCE PROTEIN MBAA"/>
    <property type="match status" value="1"/>
</dbReference>
<dbReference type="InterPro" id="IPR013656">
    <property type="entry name" value="PAS_4"/>
</dbReference>
<dbReference type="PROSITE" id="PS50113">
    <property type="entry name" value="PAC"/>
    <property type="match status" value="2"/>
</dbReference>
<dbReference type="PROSITE" id="PS50883">
    <property type="entry name" value="EAL"/>
    <property type="match status" value="1"/>
</dbReference>
<dbReference type="SUPFAM" id="SSF53850">
    <property type="entry name" value="Periplasmic binding protein-like II"/>
    <property type="match status" value="1"/>
</dbReference>
<dbReference type="SUPFAM" id="SSF55073">
    <property type="entry name" value="Nucleotide cyclase"/>
    <property type="match status" value="1"/>
</dbReference>
<dbReference type="GO" id="GO:0071732">
    <property type="term" value="P:cellular response to nitric oxide"/>
    <property type="evidence" value="ECO:0007669"/>
    <property type="project" value="UniProtKB-ARBA"/>
</dbReference>
<dbReference type="Gene3D" id="3.20.20.450">
    <property type="entry name" value="EAL domain"/>
    <property type="match status" value="1"/>
</dbReference>
<dbReference type="EMBL" id="BDOQ01000002">
    <property type="protein sequence ID" value="GBG12827.1"/>
    <property type="molecule type" value="Genomic_DNA"/>
</dbReference>
<keyword evidence="2" id="KW-0472">Membrane</keyword>
<feature type="transmembrane region" description="Helical" evidence="2">
    <location>
        <begin position="312"/>
        <end position="336"/>
    </location>
</feature>
<feature type="signal peptide" evidence="3">
    <location>
        <begin position="1"/>
        <end position="23"/>
    </location>
</feature>
<feature type="domain" description="PAC" evidence="5">
    <location>
        <begin position="720"/>
        <end position="772"/>
    </location>
</feature>
<dbReference type="InterPro" id="IPR000160">
    <property type="entry name" value="GGDEF_dom"/>
</dbReference>
<dbReference type="Pfam" id="PF12974">
    <property type="entry name" value="Phosphonate-bd"/>
    <property type="match status" value="1"/>
</dbReference>
<comment type="caution">
    <text evidence="8">The sequence shown here is derived from an EMBL/GenBank/DDBJ whole genome shotgun (WGS) entry which is preliminary data.</text>
</comment>
<dbReference type="RefSeq" id="WP_109014056.1">
    <property type="nucleotide sequence ID" value="NZ_BDOQ01000002.1"/>
</dbReference>